<dbReference type="Proteomes" id="UP000076962">
    <property type="component" value="Unassembled WGS sequence"/>
</dbReference>
<comment type="caution">
    <text evidence="3">The sequence shown here is derived from an EMBL/GenBank/DDBJ whole genome shotgun (WGS) entry which is preliminary data.</text>
</comment>
<dbReference type="CDD" id="cd05374">
    <property type="entry name" value="17beta-HSD-like_SDR_c"/>
    <property type="match status" value="1"/>
</dbReference>
<protein>
    <submittedName>
        <fullName evidence="3">Oxidoreductase, short-chain dehydrogenase/reductase family protein</fullName>
    </submittedName>
</protein>
<gene>
    <name evidence="3" type="ORF">THIOM_003139</name>
</gene>
<dbReference type="EMBL" id="LUTY01001871">
    <property type="protein sequence ID" value="OAD21104.1"/>
    <property type="molecule type" value="Genomic_DNA"/>
</dbReference>
<dbReference type="InterPro" id="IPR020904">
    <property type="entry name" value="Sc_DH/Rdtase_CS"/>
</dbReference>
<keyword evidence="4" id="KW-1185">Reference proteome</keyword>
<dbReference type="PATRIC" id="fig|1003181.4.peg.4221"/>
<dbReference type="AlphaFoldDB" id="A0A176RZF9"/>
<name>A0A176RZF9_9GAMM</name>
<evidence type="ECO:0000256" key="1">
    <source>
        <dbReference type="ARBA" id="ARBA00006484"/>
    </source>
</evidence>
<accession>A0A176RZF9</accession>
<evidence type="ECO:0000256" key="2">
    <source>
        <dbReference type="ARBA" id="ARBA00023002"/>
    </source>
</evidence>
<dbReference type="GO" id="GO:0016491">
    <property type="term" value="F:oxidoreductase activity"/>
    <property type="evidence" value="ECO:0007669"/>
    <property type="project" value="UniProtKB-KW"/>
</dbReference>
<dbReference type="PANTHER" id="PTHR44169:SF6">
    <property type="entry name" value="NADPH-DEPENDENT 1-ACYLDIHYDROXYACETONE PHOSPHATE REDUCTASE"/>
    <property type="match status" value="1"/>
</dbReference>
<dbReference type="Pfam" id="PF00106">
    <property type="entry name" value="adh_short"/>
    <property type="match status" value="1"/>
</dbReference>
<evidence type="ECO:0000313" key="4">
    <source>
        <dbReference type="Proteomes" id="UP000076962"/>
    </source>
</evidence>
<keyword evidence="2" id="KW-0560">Oxidoreductase</keyword>
<evidence type="ECO:0000313" key="3">
    <source>
        <dbReference type="EMBL" id="OAD21104.1"/>
    </source>
</evidence>
<sequence>MFKTPKSLMSSRPILITGCSSGIGYCVAHALKKRGYSVFATVRQPKDVARLQQEGLESLVLDLSDSQSIFEAVQTVLEQTDGRLYGLFNNGAYGQPGAVEDLSVEALRQQFETNFFGTHELTRQVISAMRRQGEGRIIQNSSVLGLVALPYRGAYNATKFALEGLSDTLRLELAGTGIFISLIEPGPILSQFRANAYKMFKQHIDAEQSIHYKTYAKMEQRLLAKKAVAPFTLPPEAVLKRVIHALESRHPQPRYYVTFPTYLLATLKRLLPHRAMDWVLRHLPE</sequence>
<dbReference type="NCBIfam" id="NF004649">
    <property type="entry name" value="PRK05993.1"/>
    <property type="match status" value="1"/>
</dbReference>
<dbReference type="SUPFAM" id="SSF51735">
    <property type="entry name" value="NAD(P)-binding Rossmann-fold domains"/>
    <property type="match status" value="1"/>
</dbReference>
<reference evidence="3 4" key="1">
    <citation type="submission" date="2016-05" db="EMBL/GenBank/DDBJ databases">
        <title>Single-cell genome of chain-forming Candidatus Thiomargarita nelsonii and comparison to other large sulfur-oxidizing bacteria.</title>
        <authorList>
            <person name="Winkel M."/>
            <person name="Salman V."/>
            <person name="Woyke T."/>
            <person name="Schulz-Vogt H."/>
            <person name="Richter M."/>
            <person name="Flood B."/>
            <person name="Bailey J."/>
            <person name="Amann R."/>
            <person name="Mussmann M."/>
        </authorList>
    </citation>
    <scope>NUCLEOTIDE SEQUENCE [LARGE SCALE GENOMIC DNA]</scope>
    <source>
        <strain evidence="3 4">THI036</strain>
    </source>
</reference>
<organism evidence="3 4">
    <name type="scientific">Candidatus Thiomargarita nelsonii</name>
    <dbReference type="NCBI Taxonomy" id="1003181"/>
    <lineage>
        <taxon>Bacteria</taxon>
        <taxon>Pseudomonadati</taxon>
        <taxon>Pseudomonadota</taxon>
        <taxon>Gammaproteobacteria</taxon>
        <taxon>Thiotrichales</taxon>
        <taxon>Thiotrichaceae</taxon>
        <taxon>Thiomargarita</taxon>
    </lineage>
</organism>
<dbReference type="InterPro" id="IPR002347">
    <property type="entry name" value="SDR_fam"/>
</dbReference>
<comment type="similarity">
    <text evidence="1">Belongs to the short-chain dehydrogenases/reductases (SDR) family.</text>
</comment>
<dbReference type="InterPro" id="IPR036291">
    <property type="entry name" value="NAD(P)-bd_dom_sf"/>
</dbReference>
<dbReference type="Gene3D" id="3.40.50.720">
    <property type="entry name" value="NAD(P)-binding Rossmann-like Domain"/>
    <property type="match status" value="1"/>
</dbReference>
<dbReference type="PANTHER" id="PTHR44169">
    <property type="entry name" value="NADPH-DEPENDENT 1-ACYLDIHYDROXYACETONE PHOSPHATE REDUCTASE"/>
    <property type="match status" value="1"/>
</dbReference>
<dbReference type="PROSITE" id="PS00061">
    <property type="entry name" value="ADH_SHORT"/>
    <property type="match status" value="1"/>
</dbReference>
<dbReference type="PRINTS" id="PR00081">
    <property type="entry name" value="GDHRDH"/>
</dbReference>
<proteinExistence type="inferred from homology"/>